<proteinExistence type="predicted"/>
<protein>
    <submittedName>
        <fullName evidence="1">Uncharacterized protein</fullName>
    </submittedName>
</protein>
<organism evidence="1 2">
    <name type="scientific">Bacillus paranthracis</name>
    <dbReference type="NCBI Taxonomy" id="2026186"/>
    <lineage>
        <taxon>Bacteria</taxon>
        <taxon>Bacillati</taxon>
        <taxon>Bacillota</taxon>
        <taxon>Bacilli</taxon>
        <taxon>Bacillales</taxon>
        <taxon>Bacillaceae</taxon>
        <taxon>Bacillus</taxon>
        <taxon>Bacillus cereus group</taxon>
    </lineage>
</organism>
<keyword evidence="2" id="KW-1185">Reference proteome</keyword>
<evidence type="ECO:0000313" key="2">
    <source>
        <dbReference type="Proteomes" id="UP001221338"/>
    </source>
</evidence>
<comment type="caution">
    <text evidence="1">The sequence shown here is derived from an EMBL/GenBank/DDBJ whole genome shotgun (WGS) entry which is preliminary data.</text>
</comment>
<name>A0ABT6DR60_9BACI</name>
<sequence>MDIETEQGSVYAGEGLITEVTEERFLLAGKSVLRGYETTAAWHVFRDSEIHS</sequence>
<evidence type="ECO:0000313" key="1">
    <source>
        <dbReference type="EMBL" id="MDG0940662.1"/>
    </source>
</evidence>
<dbReference type="Proteomes" id="UP001221338">
    <property type="component" value="Unassembled WGS sequence"/>
</dbReference>
<reference evidence="1 2" key="1">
    <citation type="submission" date="2023-03" db="EMBL/GenBank/DDBJ databases">
        <title>Genetic diversity of Bacillus cereus sensu lato isolates from Slovenia.</title>
        <authorList>
            <person name="Abdelli M."/>
        </authorList>
    </citation>
    <scope>NUCLEOTIDE SEQUENCE [LARGE SCALE GENOMIC DNA]</scope>
    <source>
        <strain evidence="1 2">SIBC61B</strain>
    </source>
</reference>
<dbReference type="EMBL" id="JARPRV010000002">
    <property type="protein sequence ID" value="MDG0940662.1"/>
    <property type="molecule type" value="Genomic_DNA"/>
</dbReference>
<gene>
    <name evidence="1" type="ORF">P6U22_05530</name>
</gene>
<accession>A0ABT6DR60</accession>